<dbReference type="AlphaFoldDB" id="A0A895XMD8"/>
<dbReference type="Proteomes" id="UP000662939">
    <property type="component" value="Chromosome"/>
</dbReference>
<evidence type="ECO:0000256" key="2">
    <source>
        <dbReference type="ARBA" id="ARBA00022475"/>
    </source>
</evidence>
<protein>
    <submittedName>
        <fullName evidence="7">LysE family transporter</fullName>
    </submittedName>
</protein>
<organism evidence="7 8">
    <name type="scientific">Natronoglycomyces albus</name>
    <dbReference type="NCBI Taxonomy" id="2811108"/>
    <lineage>
        <taxon>Bacteria</taxon>
        <taxon>Bacillati</taxon>
        <taxon>Actinomycetota</taxon>
        <taxon>Actinomycetes</taxon>
        <taxon>Glycomycetales</taxon>
        <taxon>Glycomycetaceae</taxon>
        <taxon>Natronoglycomyces</taxon>
    </lineage>
</organism>
<evidence type="ECO:0000256" key="5">
    <source>
        <dbReference type="ARBA" id="ARBA00023136"/>
    </source>
</evidence>
<evidence type="ECO:0000256" key="3">
    <source>
        <dbReference type="ARBA" id="ARBA00022692"/>
    </source>
</evidence>
<evidence type="ECO:0000256" key="4">
    <source>
        <dbReference type="ARBA" id="ARBA00022989"/>
    </source>
</evidence>
<dbReference type="KEGG" id="nav:JQS30_05100"/>
<keyword evidence="2" id="KW-1003">Cell membrane</keyword>
<keyword evidence="4 6" id="KW-1133">Transmembrane helix</keyword>
<proteinExistence type="predicted"/>
<dbReference type="GO" id="GO:0006865">
    <property type="term" value="P:amino acid transport"/>
    <property type="evidence" value="ECO:0007669"/>
    <property type="project" value="InterPro"/>
</dbReference>
<gene>
    <name evidence="7" type="ORF">JQS30_05100</name>
</gene>
<sequence>MNLLNPKAILFSTALLRQFIDPHYAHPAISYLMLALVQLPIELAYMPVLIFLGQRLAPALGPSSPAASAGHTFAGGVLFTFATKLALTLRHWFAPVH</sequence>
<reference evidence="7" key="1">
    <citation type="submission" date="2021-02" db="EMBL/GenBank/DDBJ databases">
        <title>Natronoglycomyces albus gen. nov., sp. nov, a haloalkaliphilic actinobacterium from a soda solonchak soil.</title>
        <authorList>
            <person name="Sorokin D.Y."/>
            <person name="Khijniak T.V."/>
            <person name="Zakharycheva A.P."/>
            <person name="Boueva O.V."/>
            <person name="Ariskina E.V."/>
            <person name="Hahnke R.L."/>
            <person name="Bunk B."/>
            <person name="Sproer C."/>
            <person name="Schumann P."/>
            <person name="Evtushenko L.I."/>
            <person name="Kublanov I.V."/>
        </authorList>
    </citation>
    <scope>NUCLEOTIDE SEQUENCE</scope>
    <source>
        <strain evidence="7">DSM 106290</strain>
    </source>
</reference>
<dbReference type="EMBL" id="CP070496">
    <property type="protein sequence ID" value="QSB06287.1"/>
    <property type="molecule type" value="Genomic_DNA"/>
</dbReference>
<dbReference type="GO" id="GO:0005886">
    <property type="term" value="C:plasma membrane"/>
    <property type="evidence" value="ECO:0007669"/>
    <property type="project" value="UniProtKB-SubCell"/>
</dbReference>
<name>A0A895XMD8_9ACTN</name>
<accession>A0A895XMD8</accession>
<keyword evidence="8" id="KW-1185">Reference proteome</keyword>
<feature type="transmembrane region" description="Helical" evidence="6">
    <location>
        <begin position="28"/>
        <end position="52"/>
    </location>
</feature>
<dbReference type="InterPro" id="IPR001123">
    <property type="entry name" value="LeuE-type"/>
</dbReference>
<comment type="subcellular location">
    <subcellularLocation>
        <location evidence="1">Cell membrane</location>
        <topology evidence="1">Multi-pass membrane protein</topology>
    </subcellularLocation>
</comment>
<evidence type="ECO:0000313" key="8">
    <source>
        <dbReference type="Proteomes" id="UP000662939"/>
    </source>
</evidence>
<evidence type="ECO:0000256" key="1">
    <source>
        <dbReference type="ARBA" id="ARBA00004651"/>
    </source>
</evidence>
<evidence type="ECO:0000313" key="7">
    <source>
        <dbReference type="EMBL" id="QSB06287.1"/>
    </source>
</evidence>
<evidence type="ECO:0000256" key="6">
    <source>
        <dbReference type="SAM" id="Phobius"/>
    </source>
</evidence>
<dbReference type="Pfam" id="PF01810">
    <property type="entry name" value="LysE"/>
    <property type="match status" value="1"/>
</dbReference>
<keyword evidence="3 6" id="KW-0812">Transmembrane</keyword>
<keyword evidence="5 6" id="KW-0472">Membrane</keyword>
<feature type="transmembrane region" description="Helical" evidence="6">
    <location>
        <begin position="73"/>
        <end position="93"/>
    </location>
</feature>